<evidence type="ECO:0000313" key="3">
    <source>
        <dbReference type="Proteomes" id="UP001303236"/>
    </source>
</evidence>
<keyword evidence="3" id="KW-1185">Reference proteome</keyword>
<reference evidence="2 3" key="1">
    <citation type="submission" date="2023-09" db="EMBL/GenBank/DDBJ databases">
        <title>Genome completion map analysis of the actinomycetes C11-1.</title>
        <authorList>
            <person name="Qin P."/>
            <person name="Guan P."/>
        </authorList>
    </citation>
    <scope>NUCLEOTIDE SEQUENCE [LARGE SCALE GENOMIC DNA]</scope>
    <source>
        <strain evidence="2 3">C11-1</strain>
    </source>
</reference>
<accession>A0ABY9VWH0</accession>
<evidence type="ECO:0000313" key="2">
    <source>
        <dbReference type="EMBL" id="WNF28143.1"/>
    </source>
</evidence>
<name>A0ABY9VWH0_9ACTN</name>
<keyword evidence="1" id="KW-0472">Membrane</keyword>
<sequence>MDTMGGDLAESATGRGTAVEFVYRPTAADFEEALRARARRTWAGRAQVLMGLLAVPATACVLALFFDTSPAVWGVTVVLSLIFASVGVVMALRAEARRMFSVVEPFGQCRMVADEGGAVSTGERMSFTCEWSVYRGYLETSRLFVLFGGERSAGVAVLPKRGAEGPEDVERLRAILDRNLKRL</sequence>
<feature type="transmembrane region" description="Helical" evidence="1">
    <location>
        <begin position="72"/>
        <end position="92"/>
    </location>
</feature>
<dbReference type="EMBL" id="CP134500">
    <property type="protein sequence ID" value="WNF28143.1"/>
    <property type="molecule type" value="Genomic_DNA"/>
</dbReference>
<keyword evidence="1" id="KW-0812">Transmembrane</keyword>
<dbReference type="Proteomes" id="UP001303236">
    <property type="component" value="Chromosome"/>
</dbReference>
<evidence type="ECO:0000256" key="1">
    <source>
        <dbReference type="SAM" id="Phobius"/>
    </source>
</evidence>
<organism evidence="2 3">
    <name type="scientific">Streptomyces durocortorensis</name>
    <dbReference type="NCBI Taxonomy" id="2811104"/>
    <lineage>
        <taxon>Bacteria</taxon>
        <taxon>Bacillati</taxon>
        <taxon>Actinomycetota</taxon>
        <taxon>Actinomycetes</taxon>
        <taxon>Kitasatosporales</taxon>
        <taxon>Streptomycetaceae</taxon>
        <taxon>Streptomyces</taxon>
    </lineage>
</organism>
<gene>
    <name evidence="2" type="ORF">RI138_15610</name>
</gene>
<proteinExistence type="predicted"/>
<keyword evidence="1" id="KW-1133">Transmembrane helix</keyword>
<protein>
    <submittedName>
        <fullName evidence="2">YcxB family protein</fullName>
    </submittedName>
</protein>
<feature type="transmembrane region" description="Helical" evidence="1">
    <location>
        <begin position="46"/>
        <end position="66"/>
    </location>
</feature>